<evidence type="ECO:0000256" key="1">
    <source>
        <dbReference type="ARBA" id="ARBA00004236"/>
    </source>
</evidence>
<gene>
    <name evidence="10" type="ORF">G443_001817</name>
</gene>
<dbReference type="InterPro" id="IPR043760">
    <property type="entry name" value="PycTM_dom"/>
</dbReference>
<name>A0ABT1JGB7_ACTCY</name>
<evidence type="ECO:0000256" key="5">
    <source>
        <dbReference type="ARBA" id="ARBA00022989"/>
    </source>
</evidence>
<evidence type="ECO:0000256" key="6">
    <source>
        <dbReference type="ARBA" id="ARBA00023118"/>
    </source>
</evidence>
<evidence type="ECO:0000259" key="9">
    <source>
        <dbReference type="Pfam" id="PF18967"/>
    </source>
</evidence>
<keyword evidence="7 8" id="KW-0472">Membrane</keyword>
<dbReference type="RefSeq" id="WP_026418962.1">
    <property type="nucleotide sequence ID" value="NZ_AUBJ02000001.1"/>
</dbReference>
<evidence type="ECO:0000256" key="3">
    <source>
        <dbReference type="ARBA" id="ARBA00022692"/>
    </source>
</evidence>
<keyword evidence="11" id="KW-1185">Reference proteome</keyword>
<sequence>MTTTPDDAVMRLAREELADANRAPYDAATRAAKLRRTHLALSAAAAGASWLSLDHAPTAPLATLTLVAASAVGVLVYAGLLWITAPRLRTTAPVGWLRLVRETPEETIARWQATVSDPVRHIAEKAAVRARIGVARYRLLRAATVAVAVQLALIVTGTALATL</sequence>
<dbReference type="Pfam" id="PF18967">
    <property type="entry name" value="PycTM"/>
    <property type="match status" value="1"/>
</dbReference>
<dbReference type="EMBL" id="AUBJ02000001">
    <property type="protein sequence ID" value="MCP2331547.1"/>
    <property type="molecule type" value="Genomic_DNA"/>
</dbReference>
<evidence type="ECO:0000256" key="8">
    <source>
        <dbReference type="SAM" id="Phobius"/>
    </source>
</evidence>
<keyword evidence="6" id="KW-0051">Antiviral defense</keyword>
<feature type="transmembrane region" description="Helical" evidence="8">
    <location>
        <begin position="61"/>
        <end position="83"/>
    </location>
</feature>
<comment type="caution">
    <text evidence="10">The sequence shown here is derived from an EMBL/GenBank/DDBJ whole genome shotgun (WGS) entry which is preliminary data.</text>
</comment>
<feature type="transmembrane region" description="Helical" evidence="8">
    <location>
        <begin position="139"/>
        <end position="161"/>
    </location>
</feature>
<evidence type="ECO:0000256" key="4">
    <source>
        <dbReference type="ARBA" id="ARBA00022741"/>
    </source>
</evidence>
<dbReference type="Proteomes" id="UP000791080">
    <property type="component" value="Unassembled WGS sequence"/>
</dbReference>
<proteinExistence type="predicted"/>
<feature type="domain" description="Pycsar effector protein" evidence="9">
    <location>
        <begin position="39"/>
        <end position="161"/>
    </location>
</feature>
<keyword evidence="5 8" id="KW-1133">Transmembrane helix</keyword>
<evidence type="ECO:0000313" key="10">
    <source>
        <dbReference type="EMBL" id="MCP2331547.1"/>
    </source>
</evidence>
<keyword evidence="4" id="KW-0547">Nucleotide-binding</keyword>
<evidence type="ECO:0000256" key="7">
    <source>
        <dbReference type="ARBA" id="ARBA00023136"/>
    </source>
</evidence>
<keyword evidence="3 8" id="KW-0812">Transmembrane</keyword>
<keyword evidence="2" id="KW-1003">Cell membrane</keyword>
<accession>A0ABT1JGB7</accession>
<organism evidence="10 11">
    <name type="scientific">Actinoalloteichus caeruleus DSM 43889</name>
    <dbReference type="NCBI Taxonomy" id="1120930"/>
    <lineage>
        <taxon>Bacteria</taxon>
        <taxon>Bacillati</taxon>
        <taxon>Actinomycetota</taxon>
        <taxon>Actinomycetes</taxon>
        <taxon>Pseudonocardiales</taxon>
        <taxon>Pseudonocardiaceae</taxon>
        <taxon>Actinoalloteichus</taxon>
        <taxon>Actinoalloteichus cyanogriseus</taxon>
    </lineage>
</organism>
<evidence type="ECO:0000313" key="11">
    <source>
        <dbReference type="Proteomes" id="UP000791080"/>
    </source>
</evidence>
<reference evidence="10 11" key="1">
    <citation type="submission" date="2022-06" db="EMBL/GenBank/DDBJ databases">
        <title>Genomic Encyclopedia of Type Strains, Phase I: the one thousand microbial genomes (KMG-I) project.</title>
        <authorList>
            <person name="Kyrpides N."/>
        </authorList>
    </citation>
    <scope>NUCLEOTIDE SEQUENCE [LARGE SCALE GENOMIC DNA]</scope>
    <source>
        <strain evidence="10 11">DSM 43889</strain>
    </source>
</reference>
<evidence type="ECO:0000256" key="2">
    <source>
        <dbReference type="ARBA" id="ARBA00022475"/>
    </source>
</evidence>
<protein>
    <recommendedName>
        <fullName evidence="9">Pycsar effector protein domain-containing protein</fullName>
    </recommendedName>
</protein>
<comment type="subcellular location">
    <subcellularLocation>
        <location evidence="1">Cell membrane</location>
    </subcellularLocation>
</comment>